<evidence type="ECO:0000256" key="1">
    <source>
        <dbReference type="SAM" id="MobiDB-lite"/>
    </source>
</evidence>
<name>A0A4C1ZY71_EUMVA</name>
<dbReference type="OrthoDB" id="8123886at2759"/>
<dbReference type="Proteomes" id="UP000299102">
    <property type="component" value="Unassembled WGS sequence"/>
</dbReference>
<gene>
    <name evidence="2" type="ORF">EVAR_16289_1</name>
</gene>
<evidence type="ECO:0000313" key="3">
    <source>
        <dbReference type="Proteomes" id="UP000299102"/>
    </source>
</evidence>
<evidence type="ECO:0000313" key="2">
    <source>
        <dbReference type="EMBL" id="GBP93771.1"/>
    </source>
</evidence>
<feature type="region of interest" description="Disordered" evidence="1">
    <location>
        <begin position="31"/>
        <end position="51"/>
    </location>
</feature>
<reference evidence="2 3" key="1">
    <citation type="journal article" date="2019" name="Commun. Biol.">
        <title>The bagworm genome reveals a unique fibroin gene that provides high tensile strength.</title>
        <authorList>
            <person name="Kono N."/>
            <person name="Nakamura H."/>
            <person name="Ohtoshi R."/>
            <person name="Tomita M."/>
            <person name="Numata K."/>
            <person name="Arakawa K."/>
        </authorList>
    </citation>
    <scope>NUCLEOTIDE SEQUENCE [LARGE SCALE GENOMIC DNA]</scope>
</reference>
<organism evidence="2 3">
    <name type="scientific">Eumeta variegata</name>
    <name type="common">Bagworm moth</name>
    <name type="synonym">Eumeta japonica</name>
    <dbReference type="NCBI Taxonomy" id="151549"/>
    <lineage>
        <taxon>Eukaryota</taxon>
        <taxon>Metazoa</taxon>
        <taxon>Ecdysozoa</taxon>
        <taxon>Arthropoda</taxon>
        <taxon>Hexapoda</taxon>
        <taxon>Insecta</taxon>
        <taxon>Pterygota</taxon>
        <taxon>Neoptera</taxon>
        <taxon>Endopterygota</taxon>
        <taxon>Lepidoptera</taxon>
        <taxon>Glossata</taxon>
        <taxon>Ditrysia</taxon>
        <taxon>Tineoidea</taxon>
        <taxon>Psychidae</taxon>
        <taxon>Oiketicinae</taxon>
        <taxon>Eumeta</taxon>
    </lineage>
</organism>
<proteinExistence type="predicted"/>
<sequence length="127" mass="14621">MPLPRVRPLKQCHRCYKLRQVGARHLRLPQLPYRKPGKNLNPTKWPRPKKNTSISDEASVVVVVVPTLCGRDSRSPPMFVQNKDRWSEIRALCATYVAQTRNFDKGLKMQAATIADFRQVQNLLVTK</sequence>
<protein>
    <submittedName>
        <fullName evidence="2">Uncharacterized protein</fullName>
    </submittedName>
</protein>
<dbReference type="EMBL" id="BGZK01002415">
    <property type="protein sequence ID" value="GBP93771.1"/>
    <property type="molecule type" value="Genomic_DNA"/>
</dbReference>
<keyword evidence="3" id="KW-1185">Reference proteome</keyword>
<comment type="caution">
    <text evidence="2">The sequence shown here is derived from an EMBL/GenBank/DDBJ whole genome shotgun (WGS) entry which is preliminary data.</text>
</comment>
<accession>A0A4C1ZY71</accession>
<dbReference type="AlphaFoldDB" id="A0A4C1ZY71"/>